<dbReference type="AlphaFoldDB" id="R8HF51"/>
<proteinExistence type="predicted"/>
<dbReference type="EMBL" id="AHES01000042">
    <property type="protein sequence ID" value="EOO71494.1"/>
    <property type="molecule type" value="Genomic_DNA"/>
</dbReference>
<accession>R8HF51</accession>
<organism evidence="1 2">
    <name type="scientific">Bacillus cereus VD021</name>
    <dbReference type="NCBI Taxonomy" id="1053224"/>
    <lineage>
        <taxon>Bacteria</taxon>
        <taxon>Bacillati</taxon>
        <taxon>Bacillota</taxon>
        <taxon>Bacilli</taxon>
        <taxon>Bacillales</taxon>
        <taxon>Bacillaceae</taxon>
        <taxon>Bacillus</taxon>
        <taxon>Bacillus cereus group</taxon>
    </lineage>
</organism>
<comment type="caution">
    <text evidence="1">The sequence shown here is derived from an EMBL/GenBank/DDBJ whole genome shotgun (WGS) entry which is preliminary data.</text>
</comment>
<gene>
    <name evidence="1" type="ORF">IIC_04354</name>
</gene>
<name>R8HF51_BACCE</name>
<evidence type="ECO:0000313" key="1">
    <source>
        <dbReference type="EMBL" id="EOO71494.1"/>
    </source>
</evidence>
<dbReference type="Proteomes" id="UP000014040">
    <property type="component" value="Unassembled WGS sequence"/>
</dbReference>
<dbReference type="HOGENOM" id="CLU_3164279_0_0_9"/>
<protein>
    <submittedName>
        <fullName evidence="1">Uncharacterized protein</fullName>
    </submittedName>
</protein>
<reference evidence="1 2" key="1">
    <citation type="submission" date="2012-12" db="EMBL/GenBank/DDBJ databases">
        <title>The Genome Sequence of Bacillus cereus VD021.</title>
        <authorList>
            <consortium name="The Broad Institute Genome Sequencing Platform"/>
            <consortium name="The Broad Institute Genome Sequencing Center for Infectious Disease"/>
            <person name="Feldgarden M."/>
            <person name="Van der Auwera G.A."/>
            <person name="Mahillon J."/>
            <person name="Duprez V."/>
            <person name="Timmery S."/>
            <person name="Mattelet C."/>
            <person name="Dierick K."/>
            <person name="Sun M."/>
            <person name="Yu Z."/>
            <person name="Zhu L."/>
            <person name="Hu X."/>
            <person name="Shank E.B."/>
            <person name="Swiecicka I."/>
            <person name="Hansen B.M."/>
            <person name="Andrup L."/>
            <person name="Walker B."/>
            <person name="Young S.K."/>
            <person name="Zeng Q."/>
            <person name="Gargeya S."/>
            <person name="Fitzgerald M."/>
            <person name="Haas B."/>
            <person name="Abouelleil A."/>
            <person name="Alvarado L."/>
            <person name="Arachchi H.M."/>
            <person name="Berlin A.M."/>
            <person name="Chapman S.B."/>
            <person name="Dewar J."/>
            <person name="Goldberg J."/>
            <person name="Griggs A."/>
            <person name="Gujja S."/>
            <person name="Hansen M."/>
            <person name="Howarth C."/>
            <person name="Imamovic A."/>
            <person name="Larimer J."/>
            <person name="McCowan C."/>
            <person name="Murphy C."/>
            <person name="Neiman D."/>
            <person name="Pearson M."/>
            <person name="Priest M."/>
            <person name="Roberts A."/>
            <person name="Saif S."/>
            <person name="Shea T."/>
            <person name="Sisk P."/>
            <person name="Sykes S."/>
            <person name="Wortman J."/>
            <person name="Nusbaum C."/>
            <person name="Birren B."/>
        </authorList>
    </citation>
    <scope>NUCLEOTIDE SEQUENCE [LARGE SCALE GENOMIC DNA]</scope>
    <source>
        <strain evidence="1 2">VD021</strain>
    </source>
</reference>
<dbReference type="RefSeq" id="WP_016102458.1">
    <property type="nucleotide sequence ID" value="NZ_KB976282.1"/>
</dbReference>
<evidence type="ECO:0000313" key="2">
    <source>
        <dbReference type="Proteomes" id="UP000014040"/>
    </source>
</evidence>
<sequence length="47" mass="5640">MLGNDFWYKTIKRYFELGCYSEEDVQKYYSPLNKSLKNSAKKLLVNL</sequence>